<gene>
    <name evidence="1" type="ORF">BN424_2510</name>
</gene>
<accession>K8E5L3</accession>
<evidence type="ECO:0000313" key="2">
    <source>
        <dbReference type="Proteomes" id="UP000000212"/>
    </source>
</evidence>
<dbReference type="HOGENOM" id="CLU_100909_2_0_9"/>
<protein>
    <submittedName>
        <fullName evidence="1">Uncharacterized protein</fullName>
    </submittedName>
</protein>
<dbReference type="eggNOG" id="ENOG5031Z3H">
    <property type="taxonomic scope" value="Bacteria"/>
</dbReference>
<dbReference type="STRING" id="1234679.BN424_2510"/>
<organism evidence="1 2">
    <name type="scientific">Carnobacterium maltaromaticum LMA28</name>
    <dbReference type="NCBI Taxonomy" id="1234679"/>
    <lineage>
        <taxon>Bacteria</taxon>
        <taxon>Bacillati</taxon>
        <taxon>Bacillota</taxon>
        <taxon>Bacilli</taxon>
        <taxon>Lactobacillales</taxon>
        <taxon>Carnobacteriaceae</taxon>
        <taxon>Carnobacterium</taxon>
    </lineage>
</organism>
<evidence type="ECO:0000313" key="1">
    <source>
        <dbReference type="EMBL" id="CCO11949.2"/>
    </source>
</evidence>
<dbReference type="OrthoDB" id="1645744at2"/>
<dbReference type="AlphaFoldDB" id="K8E5L3"/>
<dbReference type="SUPFAM" id="SSF54001">
    <property type="entry name" value="Cysteine proteinases"/>
    <property type="match status" value="1"/>
</dbReference>
<proteinExistence type="predicted"/>
<name>K8E5L3_CARML</name>
<dbReference type="KEGG" id="cml:BN424_2510"/>
<dbReference type="Gene3D" id="3.90.1720.10">
    <property type="entry name" value="endopeptidase domain like (from Nostoc punctiforme)"/>
    <property type="match status" value="1"/>
</dbReference>
<reference evidence="2" key="1">
    <citation type="journal article" date="2013" name="Genome Announc.">
        <title>Complete Chromosome Sequence of Carnobacterium maltaromaticum LMA 28.</title>
        <authorList>
            <person name="Cailliez-Grimal C."/>
            <person name="Chaillou S."/>
            <person name="Anba-Mondoloni J."/>
            <person name="Loux V."/>
            <person name="Afzal M.I."/>
            <person name="Rahman A."/>
            <person name="Kergourlay G."/>
            <person name="Champomier-Verges M.C."/>
            <person name="Zagorec M."/>
            <person name="Dalgaard P."/>
            <person name="Leisner J.J."/>
            <person name="Prevost H."/>
            <person name="Revol-Junelles A.M."/>
            <person name="Borges F."/>
        </authorList>
    </citation>
    <scope>NUCLEOTIDE SEQUENCE</scope>
    <source>
        <strain evidence="2">LMA28</strain>
    </source>
</reference>
<dbReference type="RefSeq" id="WP_016356552.1">
    <property type="nucleotide sequence ID" value="NC_019425.2"/>
</dbReference>
<keyword evidence="2" id="KW-1185">Reference proteome</keyword>
<dbReference type="Proteomes" id="UP000000212">
    <property type="component" value="Chromosome"/>
</dbReference>
<dbReference type="EMBL" id="HE999757">
    <property type="protein sequence ID" value="CCO11949.2"/>
    <property type="molecule type" value="Genomic_DNA"/>
</dbReference>
<dbReference type="InterPro" id="IPR038765">
    <property type="entry name" value="Papain-like_cys_pep_sf"/>
</dbReference>
<sequence>MKTIYILLTRSNTYISKLIQLVTTDDYTHVSLAFDEELSECFSFGRKNPYFALPAGLIQENLTNCFFNYHKDTPCTLYELKVSESVFMQARREVQQMVIEKKQYRYNIIGLVCYKLSILYQREKYYFCSQFVAEILEKSQAVILPKPAELIRPIDCISLIPGNCVFTGKISELVASVNSQVRAS</sequence>